<protein>
    <submittedName>
        <fullName evidence="3">Amidohydrolase</fullName>
        <ecNumber evidence="3">3.5.-.-</ecNumber>
    </submittedName>
</protein>
<dbReference type="EC" id="3.5.-.-" evidence="3"/>
<evidence type="ECO:0000313" key="4">
    <source>
        <dbReference type="Proteomes" id="UP001365846"/>
    </source>
</evidence>
<sequence>MITSISKGRRTTLLTLAAAVASMLAAMAAGCGGGGSNSAGLATAAAPPGAVTADAVYTNAKVLTVDASDTVAEAFAVKDGRFLAVGSQSELNSYIGANTAVVDLGKRTVVPGLGDGHLHDVGGGPGIDVSQVRSIAQMLATISMAVAKAQPGELLISNPDWYHGQLDERRMPTRAELDSVAPNNPLVLLRGGLTAVLNSAALSKFNITESTVSPQGGIIEKDVNGHLTGVLINAARSLMTLPPDPPFDSTRMQAFQQKLNALGVTSVRIPGAFTGTKVPAAYKLIRQLQNEGKLTLRFDMLLDSRVGTAQDVQQISDAADMPPGSGDDWARVWGAKTYVDGGFEGGFMTEAFEEPYGQHGTYFGLPLFTADQHEAVVSAWAQRKYRVAVHVVGDAALDQVLTSWEKLDKASPGIVKGWVIEHALVARSDQIPRIKALGVQLSLQPHLYYAAPILAGLWGRARADVVVRTKEFSDAGFEVAGGSDSPLVLNPFLTMYHFVVRDTVNDGIYGASERISRPAALRMFTSNFAKLNNEQDIKGSIEKGKLADFAVLTSDYLTIPDAQIKTLTPVATYVGGREVYRNNAVTFGQHLGRQ</sequence>
<accession>A0ABU8VQQ3</accession>
<comment type="caution">
    <text evidence="3">The sequence shown here is derived from an EMBL/GenBank/DDBJ whole genome shotgun (WGS) entry which is preliminary data.</text>
</comment>
<evidence type="ECO:0000256" key="1">
    <source>
        <dbReference type="SAM" id="SignalP"/>
    </source>
</evidence>
<dbReference type="SUPFAM" id="SSF51556">
    <property type="entry name" value="Metallo-dependent hydrolases"/>
    <property type="match status" value="1"/>
</dbReference>
<evidence type="ECO:0000259" key="2">
    <source>
        <dbReference type="Pfam" id="PF07969"/>
    </source>
</evidence>
<dbReference type="PROSITE" id="PS51257">
    <property type="entry name" value="PROKAR_LIPOPROTEIN"/>
    <property type="match status" value="1"/>
</dbReference>
<keyword evidence="4" id="KW-1185">Reference proteome</keyword>
<keyword evidence="3" id="KW-0378">Hydrolase</keyword>
<dbReference type="PANTHER" id="PTHR22642">
    <property type="entry name" value="IMIDAZOLONEPROPIONASE"/>
    <property type="match status" value="1"/>
</dbReference>
<feature type="chain" id="PRO_5046434727" evidence="1">
    <location>
        <begin position="29"/>
        <end position="594"/>
    </location>
</feature>
<dbReference type="Gene3D" id="3.20.20.140">
    <property type="entry name" value="Metal-dependent hydrolases"/>
    <property type="match status" value="1"/>
</dbReference>
<dbReference type="InterPro" id="IPR033932">
    <property type="entry name" value="YtcJ-like"/>
</dbReference>
<dbReference type="Gene3D" id="2.30.40.10">
    <property type="entry name" value="Urease, subunit C, domain 1"/>
    <property type="match status" value="1"/>
</dbReference>
<dbReference type="InterPro" id="IPR011059">
    <property type="entry name" value="Metal-dep_hydrolase_composite"/>
</dbReference>
<dbReference type="Pfam" id="PF07969">
    <property type="entry name" value="Amidohydro_3"/>
    <property type="match status" value="1"/>
</dbReference>
<keyword evidence="1" id="KW-0732">Signal</keyword>
<dbReference type="CDD" id="cd01300">
    <property type="entry name" value="YtcJ_like"/>
    <property type="match status" value="1"/>
</dbReference>
<name>A0ABU8VQQ3_9BURK</name>
<dbReference type="EMBL" id="JBBKZU010000027">
    <property type="protein sequence ID" value="MEJ8815988.1"/>
    <property type="molecule type" value="Genomic_DNA"/>
</dbReference>
<evidence type="ECO:0000313" key="3">
    <source>
        <dbReference type="EMBL" id="MEJ8815988.1"/>
    </source>
</evidence>
<dbReference type="InterPro" id="IPR013108">
    <property type="entry name" value="Amidohydro_3"/>
</dbReference>
<organism evidence="3 4">
    <name type="scientific">Variovorax ureilyticus</name>
    <dbReference type="NCBI Taxonomy" id="1836198"/>
    <lineage>
        <taxon>Bacteria</taxon>
        <taxon>Pseudomonadati</taxon>
        <taxon>Pseudomonadota</taxon>
        <taxon>Betaproteobacteria</taxon>
        <taxon>Burkholderiales</taxon>
        <taxon>Comamonadaceae</taxon>
        <taxon>Variovorax</taxon>
    </lineage>
</organism>
<feature type="domain" description="Amidohydrolase 3" evidence="2">
    <location>
        <begin position="101"/>
        <end position="580"/>
    </location>
</feature>
<gene>
    <name evidence="3" type="ORF">WKW77_33360</name>
</gene>
<dbReference type="PANTHER" id="PTHR22642:SF2">
    <property type="entry name" value="PROTEIN LONG AFTER FAR-RED 3"/>
    <property type="match status" value="1"/>
</dbReference>
<dbReference type="GO" id="GO:0016787">
    <property type="term" value="F:hydrolase activity"/>
    <property type="evidence" value="ECO:0007669"/>
    <property type="project" value="UniProtKB-KW"/>
</dbReference>
<dbReference type="Gene3D" id="3.10.310.70">
    <property type="match status" value="1"/>
</dbReference>
<dbReference type="SUPFAM" id="SSF51338">
    <property type="entry name" value="Composite domain of metallo-dependent hydrolases"/>
    <property type="match status" value="1"/>
</dbReference>
<dbReference type="RefSeq" id="WP_340361180.1">
    <property type="nucleotide sequence ID" value="NZ_JBBKZU010000027.1"/>
</dbReference>
<dbReference type="InterPro" id="IPR032466">
    <property type="entry name" value="Metal_Hydrolase"/>
</dbReference>
<reference evidence="3 4" key="1">
    <citation type="submission" date="2024-03" db="EMBL/GenBank/DDBJ databases">
        <title>Novel species of the genus Variovorax.</title>
        <authorList>
            <person name="Liu Q."/>
            <person name="Xin Y.-H."/>
        </authorList>
    </citation>
    <scope>NUCLEOTIDE SEQUENCE [LARGE SCALE GENOMIC DNA]</scope>
    <source>
        <strain evidence="3 4">KACC 18899</strain>
    </source>
</reference>
<proteinExistence type="predicted"/>
<feature type="signal peptide" evidence="1">
    <location>
        <begin position="1"/>
        <end position="28"/>
    </location>
</feature>
<dbReference type="Proteomes" id="UP001365846">
    <property type="component" value="Unassembled WGS sequence"/>
</dbReference>